<dbReference type="InterPro" id="IPR017850">
    <property type="entry name" value="Alkaline_phosphatase_core_sf"/>
</dbReference>
<dbReference type="Pfam" id="PF04185">
    <property type="entry name" value="Phosphoesterase"/>
    <property type="match status" value="1"/>
</dbReference>
<reference evidence="2" key="1">
    <citation type="submission" date="2022-03" db="EMBL/GenBank/DDBJ databases">
        <title>Draft genome sequence of Aduncisulcus paluster, a free-living microaerophilic Fornicata.</title>
        <authorList>
            <person name="Yuyama I."/>
            <person name="Kume K."/>
            <person name="Tamura T."/>
            <person name="Inagaki Y."/>
            <person name="Hashimoto T."/>
        </authorList>
    </citation>
    <scope>NUCLEOTIDE SEQUENCE</scope>
    <source>
        <strain evidence="2">NY0171</strain>
    </source>
</reference>
<accession>A0ABQ5JS37</accession>
<name>A0ABQ5JS37_9EUKA</name>
<dbReference type="InterPro" id="IPR007312">
    <property type="entry name" value="Phosphoesterase"/>
</dbReference>
<proteinExistence type="predicted"/>
<evidence type="ECO:0000313" key="2">
    <source>
        <dbReference type="EMBL" id="GKT15016.1"/>
    </source>
</evidence>
<dbReference type="Proteomes" id="UP001057375">
    <property type="component" value="Unassembled WGS sequence"/>
</dbReference>
<dbReference type="EMBL" id="BQXS01005816">
    <property type="protein sequence ID" value="GKT15016.1"/>
    <property type="molecule type" value="Genomic_DNA"/>
</dbReference>
<protein>
    <submittedName>
        <fullName evidence="2">Phosphoesterase like protein</fullName>
    </submittedName>
</protein>
<evidence type="ECO:0000256" key="1">
    <source>
        <dbReference type="ARBA" id="ARBA00022801"/>
    </source>
</evidence>
<dbReference type="Gene3D" id="3.40.720.10">
    <property type="entry name" value="Alkaline Phosphatase, subunit A"/>
    <property type="match status" value="1"/>
</dbReference>
<evidence type="ECO:0000313" key="3">
    <source>
        <dbReference type="Proteomes" id="UP001057375"/>
    </source>
</evidence>
<comment type="caution">
    <text evidence="2">The sequence shown here is derived from an EMBL/GenBank/DDBJ whole genome shotgun (WGS) entry which is preliminary data.</text>
</comment>
<keyword evidence="1" id="KW-0378">Hydrolase</keyword>
<keyword evidence="3" id="KW-1185">Reference proteome</keyword>
<feature type="non-terminal residue" evidence="2">
    <location>
        <position position="179"/>
    </location>
</feature>
<gene>
    <name evidence="2" type="ORF">ADUPG1_004071</name>
</gene>
<sequence>MSGVRGFDDPTAITLSTGKSVFHQPDAQNPDGYLLPFHLDTSVNSVQQIPTTSHAWSVQHDSWNHGKMDNWMAAHRKADGEHYPYVMGYYERADIPFHFALAEAWRVYAEEDDFGGCNVLKLFSRFQQSGPGDPLYDKGIAPVSATQFEDDARAGALPAVSWLVMTSTASEHPAYRPAD</sequence>
<organism evidence="2 3">
    <name type="scientific">Aduncisulcus paluster</name>
    <dbReference type="NCBI Taxonomy" id="2918883"/>
    <lineage>
        <taxon>Eukaryota</taxon>
        <taxon>Metamonada</taxon>
        <taxon>Carpediemonas-like organisms</taxon>
        <taxon>Aduncisulcus</taxon>
    </lineage>
</organism>